<keyword evidence="2" id="KW-1185">Reference proteome</keyword>
<accession>A0A4U0WZ22</accession>
<dbReference type="EMBL" id="NAJQ01000492">
    <property type="protein sequence ID" value="TKA68661.1"/>
    <property type="molecule type" value="Genomic_DNA"/>
</dbReference>
<comment type="caution">
    <text evidence="1">The sequence shown here is derived from an EMBL/GenBank/DDBJ whole genome shotgun (WGS) entry which is preliminary data.</text>
</comment>
<proteinExistence type="predicted"/>
<organism evidence="1 2">
    <name type="scientific">Friedmanniomyces simplex</name>
    <dbReference type="NCBI Taxonomy" id="329884"/>
    <lineage>
        <taxon>Eukaryota</taxon>
        <taxon>Fungi</taxon>
        <taxon>Dikarya</taxon>
        <taxon>Ascomycota</taxon>
        <taxon>Pezizomycotina</taxon>
        <taxon>Dothideomycetes</taxon>
        <taxon>Dothideomycetidae</taxon>
        <taxon>Mycosphaerellales</taxon>
        <taxon>Teratosphaeriaceae</taxon>
        <taxon>Friedmanniomyces</taxon>
    </lineage>
</organism>
<evidence type="ECO:0000313" key="1">
    <source>
        <dbReference type="EMBL" id="TKA68661.1"/>
    </source>
</evidence>
<name>A0A4U0WZ22_9PEZI</name>
<sequence length="110" mass="12716">MMRVPQPRTPALLARTLLLTYQMESRLSALDDIEDLHHMRTEHHPALLFDLRRDLATLRVQVEGLECERALDVVGGSQPVRVLIREMEKMIGRMEEVVRWPRAAAGRHVI</sequence>
<dbReference type="AlphaFoldDB" id="A0A4U0WZ22"/>
<reference evidence="1 2" key="1">
    <citation type="submission" date="2017-03" db="EMBL/GenBank/DDBJ databases">
        <title>Genomes of endolithic fungi from Antarctica.</title>
        <authorList>
            <person name="Coleine C."/>
            <person name="Masonjones S."/>
            <person name="Stajich J.E."/>
        </authorList>
    </citation>
    <scope>NUCLEOTIDE SEQUENCE [LARGE SCALE GENOMIC DNA]</scope>
    <source>
        <strain evidence="1 2">CCFEE 5184</strain>
    </source>
</reference>
<evidence type="ECO:0000313" key="2">
    <source>
        <dbReference type="Proteomes" id="UP000309340"/>
    </source>
</evidence>
<gene>
    <name evidence="1" type="ORF">B0A55_08799</name>
</gene>
<dbReference type="Proteomes" id="UP000309340">
    <property type="component" value="Unassembled WGS sequence"/>
</dbReference>
<protein>
    <submittedName>
        <fullName evidence="1">Uncharacterized protein</fullName>
    </submittedName>
</protein>